<accession>A0ABT9SD28</accession>
<organism evidence="4 5">
    <name type="scientific">Variovorax ginsengisoli</name>
    <dbReference type="NCBI Taxonomy" id="363844"/>
    <lineage>
        <taxon>Bacteria</taxon>
        <taxon>Pseudomonadati</taxon>
        <taxon>Pseudomonadota</taxon>
        <taxon>Betaproteobacteria</taxon>
        <taxon>Burkholderiales</taxon>
        <taxon>Comamonadaceae</taxon>
        <taxon>Variovorax</taxon>
    </lineage>
</organism>
<evidence type="ECO:0000256" key="1">
    <source>
        <dbReference type="SAM" id="MobiDB-lite"/>
    </source>
</evidence>
<gene>
    <name evidence="4" type="ORF">J2W36_004521</name>
</gene>
<name>A0ABT9SD28_9BURK</name>
<dbReference type="EMBL" id="JAUSRO010000017">
    <property type="protein sequence ID" value="MDP9902244.1"/>
    <property type="molecule type" value="Genomic_DNA"/>
</dbReference>
<protein>
    <recommendedName>
        <fullName evidence="3">Amidohydrolase-related domain-containing protein</fullName>
    </recommendedName>
</protein>
<dbReference type="Pfam" id="PF04909">
    <property type="entry name" value="Amidohydro_2"/>
    <property type="match status" value="1"/>
</dbReference>
<keyword evidence="5" id="KW-1185">Reference proteome</keyword>
<keyword evidence="2" id="KW-0732">Signal</keyword>
<evidence type="ECO:0000313" key="5">
    <source>
        <dbReference type="Proteomes" id="UP001226867"/>
    </source>
</evidence>
<reference evidence="4 5" key="1">
    <citation type="submission" date="2023-07" db="EMBL/GenBank/DDBJ databases">
        <title>Sorghum-associated microbial communities from plants grown in Nebraska, USA.</title>
        <authorList>
            <person name="Schachtman D."/>
        </authorList>
    </citation>
    <scope>NUCLEOTIDE SEQUENCE [LARGE SCALE GENOMIC DNA]</scope>
    <source>
        <strain evidence="4 5">DS1607</strain>
    </source>
</reference>
<dbReference type="CDD" id="cd01292">
    <property type="entry name" value="metallo-dependent_hydrolases"/>
    <property type="match status" value="1"/>
</dbReference>
<comment type="caution">
    <text evidence="4">The sequence shown here is derived from an EMBL/GenBank/DDBJ whole genome shotgun (WGS) entry which is preliminary data.</text>
</comment>
<dbReference type="InterPro" id="IPR006680">
    <property type="entry name" value="Amidohydro-rel"/>
</dbReference>
<feature type="domain" description="Amidohydrolase-related" evidence="3">
    <location>
        <begin position="159"/>
        <end position="309"/>
    </location>
</feature>
<sequence>MRPLASATVVLLAAVFATVMSPAYAEGSREPRPQTAAQHTPYDGPLFDTHLHYNQEAWDGSTGPYPPTEALARMRRNGVTAIVANSRPNAGTQTLAASRETRAAGVTVVPFVRLYRNREDYGNWFRDPTVYEMVQTELARGTASGPYRGLGEFHLYDSANANGPVAKQLVALAEREKLVVLAHVDDVAIDLLMANAPSKGRELRLIWAHTGIGGTPIERVEALLERYPLLMGELSYRPGLTCDGGMLCADWRALILKYPDRFLVGSDTWVNQRWSAYDDIMQGYRAWLGGLPPDVARRIAWGNAAALFDMR</sequence>
<dbReference type="InterPro" id="IPR032466">
    <property type="entry name" value="Metal_Hydrolase"/>
</dbReference>
<evidence type="ECO:0000259" key="3">
    <source>
        <dbReference type="Pfam" id="PF04909"/>
    </source>
</evidence>
<proteinExistence type="predicted"/>
<feature type="chain" id="PRO_5045881262" description="Amidohydrolase-related domain-containing protein" evidence="2">
    <location>
        <begin position="26"/>
        <end position="311"/>
    </location>
</feature>
<evidence type="ECO:0000256" key="2">
    <source>
        <dbReference type="SAM" id="SignalP"/>
    </source>
</evidence>
<dbReference type="Proteomes" id="UP001226867">
    <property type="component" value="Unassembled WGS sequence"/>
</dbReference>
<dbReference type="Gene3D" id="3.20.20.140">
    <property type="entry name" value="Metal-dependent hydrolases"/>
    <property type="match status" value="1"/>
</dbReference>
<evidence type="ECO:0000313" key="4">
    <source>
        <dbReference type="EMBL" id="MDP9902244.1"/>
    </source>
</evidence>
<dbReference type="SUPFAM" id="SSF51556">
    <property type="entry name" value="Metallo-dependent hydrolases"/>
    <property type="match status" value="1"/>
</dbReference>
<feature type="region of interest" description="Disordered" evidence="1">
    <location>
        <begin position="25"/>
        <end position="44"/>
    </location>
</feature>
<feature type="signal peptide" evidence="2">
    <location>
        <begin position="1"/>
        <end position="25"/>
    </location>
</feature>